<evidence type="ECO:0000256" key="9">
    <source>
        <dbReference type="RuleBase" id="RU361137"/>
    </source>
</evidence>
<dbReference type="InterPro" id="IPR023213">
    <property type="entry name" value="CAT-like_dom_sf"/>
</dbReference>
<dbReference type="AlphaFoldDB" id="A0A2S0N3S8"/>
<dbReference type="PROSITE" id="PS00189">
    <property type="entry name" value="LIPOYL"/>
    <property type="match status" value="2"/>
</dbReference>
<dbReference type="OrthoDB" id="9805770at2"/>
<dbReference type="InterPro" id="IPR036625">
    <property type="entry name" value="E3-bd_dom_sf"/>
</dbReference>
<evidence type="ECO:0000256" key="4">
    <source>
        <dbReference type="ARBA" id="ARBA00022737"/>
    </source>
</evidence>
<dbReference type="GO" id="GO:0006086">
    <property type="term" value="P:pyruvate decarboxylation to acetyl-CoA"/>
    <property type="evidence" value="ECO:0007669"/>
    <property type="project" value="UniProtKB-UniRule"/>
</dbReference>
<dbReference type="Pfam" id="PF00198">
    <property type="entry name" value="2-oxoacid_dh"/>
    <property type="match status" value="1"/>
</dbReference>
<keyword evidence="6 9" id="KW-0012">Acyltransferase</keyword>
<feature type="region of interest" description="Disordered" evidence="10">
    <location>
        <begin position="229"/>
        <end position="251"/>
    </location>
</feature>
<dbReference type="PROSITE" id="PS51826">
    <property type="entry name" value="PSBD"/>
    <property type="match status" value="1"/>
</dbReference>
<dbReference type="FunFam" id="3.30.559.10:FF:000004">
    <property type="entry name" value="Acetyltransferase component of pyruvate dehydrogenase complex"/>
    <property type="match status" value="1"/>
</dbReference>
<dbReference type="EMBL" id="CP027669">
    <property type="protein sequence ID" value="AVO42799.1"/>
    <property type="molecule type" value="Genomic_DNA"/>
</dbReference>
<evidence type="ECO:0000259" key="11">
    <source>
        <dbReference type="PROSITE" id="PS50968"/>
    </source>
</evidence>
<dbReference type="PANTHER" id="PTHR43178">
    <property type="entry name" value="DIHYDROLIPOAMIDE ACETYLTRANSFERASE COMPONENT OF PYRUVATE DEHYDROGENASE COMPLEX"/>
    <property type="match status" value="1"/>
</dbReference>
<dbReference type="SUPFAM" id="SSF52777">
    <property type="entry name" value="CoA-dependent acyltransferases"/>
    <property type="match status" value="1"/>
</dbReference>
<protein>
    <recommendedName>
        <fullName evidence="9">Acetyltransferase component of pyruvate dehydrogenase complex</fullName>
        <ecNumber evidence="9">2.3.1.12</ecNumber>
    </recommendedName>
</protein>
<dbReference type="Gene3D" id="2.40.50.100">
    <property type="match status" value="2"/>
</dbReference>
<dbReference type="Pfam" id="PF02817">
    <property type="entry name" value="E3_binding"/>
    <property type="match status" value="1"/>
</dbReference>
<dbReference type="RefSeq" id="WP_106447774.1">
    <property type="nucleotide sequence ID" value="NZ_CP027669.1"/>
</dbReference>
<evidence type="ECO:0000313" key="13">
    <source>
        <dbReference type="EMBL" id="AVO42799.1"/>
    </source>
</evidence>
<evidence type="ECO:0000256" key="10">
    <source>
        <dbReference type="SAM" id="MobiDB-lite"/>
    </source>
</evidence>
<dbReference type="KEGG" id="simp:C6571_17185"/>
<dbReference type="InterPro" id="IPR004167">
    <property type="entry name" value="PSBD"/>
</dbReference>
<dbReference type="InterPro" id="IPR001078">
    <property type="entry name" value="2-oxoacid_DH_actylTfrase"/>
</dbReference>
<name>A0A2S0N3S8_9BURK</name>
<keyword evidence="14" id="KW-1185">Reference proteome</keyword>
<gene>
    <name evidence="13" type="primary">aceF</name>
    <name evidence="13" type="ORF">C6571_17185</name>
</gene>
<comment type="similarity">
    <text evidence="1 9">Belongs to the 2-oxoacid dehydrogenase family.</text>
</comment>
<dbReference type="CDD" id="cd06849">
    <property type="entry name" value="lipoyl_domain"/>
    <property type="match status" value="2"/>
</dbReference>
<dbReference type="EC" id="2.3.1.12" evidence="9"/>
<dbReference type="Proteomes" id="UP000239326">
    <property type="component" value="Chromosome"/>
</dbReference>
<dbReference type="FunFam" id="2.40.50.100:FF:000009">
    <property type="entry name" value="Acetyltransferase component of pyruvate dehydrogenase complex"/>
    <property type="match status" value="2"/>
</dbReference>
<evidence type="ECO:0000313" key="14">
    <source>
        <dbReference type="Proteomes" id="UP000239326"/>
    </source>
</evidence>
<organism evidence="13 14">
    <name type="scientific">Simplicispira suum</name>
    <dbReference type="NCBI Taxonomy" id="2109915"/>
    <lineage>
        <taxon>Bacteria</taxon>
        <taxon>Pseudomonadati</taxon>
        <taxon>Pseudomonadota</taxon>
        <taxon>Betaproteobacteria</taxon>
        <taxon>Burkholderiales</taxon>
        <taxon>Comamonadaceae</taxon>
        <taxon>Simplicispira</taxon>
    </lineage>
</organism>
<dbReference type="GO" id="GO:0005737">
    <property type="term" value="C:cytoplasm"/>
    <property type="evidence" value="ECO:0007669"/>
    <property type="project" value="TreeGrafter"/>
</dbReference>
<reference evidence="13 14" key="1">
    <citation type="submission" date="2018-03" db="EMBL/GenBank/DDBJ databases">
        <title>Genome sequencing of Simplicispira sp.</title>
        <authorList>
            <person name="Kim S.-J."/>
            <person name="Heo J."/>
            <person name="Kwon S.-W."/>
        </authorList>
    </citation>
    <scope>NUCLEOTIDE SEQUENCE [LARGE SCALE GENOMIC DNA]</scope>
    <source>
        <strain evidence="13 14">SC1-8</strain>
    </source>
</reference>
<dbReference type="InterPro" id="IPR011053">
    <property type="entry name" value="Single_hybrid_motif"/>
</dbReference>
<feature type="compositionally biased region" description="Low complexity" evidence="10">
    <location>
        <begin position="229"/>
        <end position="240"/>
    </location>
</feature>
<sequence length="556" mass="57483">MALVNIQVPDIGDFDEVGVIELLVKVGDAVQAEQSLITVESDKASMEIPSSHAGVLKELKVALGDKVKQGSVIAVIEAADAGSAESKPAPAQAAQAPAASKSEAPVAAPAAPAAASSGPVEVRVPDIGDFKDVAVIEMLVKVGDTVKLEQSLFTVESDKASMEIPSPAAGVVKELKVKVGDTINIGDFVAVLEGATGSAAATAAPAQAAAPAPAAQAASAPAPAQASAPAPVAAAAHQPGAPAPGLPHASPSVRKFARELGVPLAEVKGSGVKGRITQEDVQNFTRAVMAGSQRTQAQGAAPAAASGGGSELGLIAWPKVDFAKFGPIERKEMGRIKKISGANLLRNAVMIPAVTNHDDADITELEAFRVQLNKEAEKAKSGVKVTMLAFLIKACVAALKKFPDFNSSLDGDALIYKQFWHIGFAADTPNGLMVPVLKDADQKGIFQISQEMGELAKKAREGKLSPAEMSGASFTISSLGGIGGRYFTPIINAPEVAILGVCKSRMEPVWNGTAFQPRLMLPLSLTWDHRVIDGASAARFNVYLGEILADFRRVLL</sequence>
<comment type="cofactor">
    <cofactor evidence="9">
        <name>(R)-lipoate</name>
        <dbReference type="ChEBI" id="CHEBI:83088"/>
    </cofactor>
    <text evidence="9">Binds 2 lipoyl cofactors covalently.</text>
</comment>
<dbReference type="GO" id="GO:0004742">
    <property type="term" value="F:dihydrolipoyllysine-residue acetyltransferase activity"/>
    <property type="evidence" value="ECO:0007669"/>
    <property type="project" value="UniProtKB-UniRule"/>
</dbReference>
<keyword evidence="5 9" id="KW-0450">Lipoyl</keyword>
<comment type="catalytic activity">
    <reaction evidence="8 9">
        <text>N(6)-[(R)-dihydrolipoyl]-L-lysyl-[protein] + acetyl-CoA = N(6)-[(R)-S(8)-acetyldihydrolipoyl]-L-lysyl-[protein] + CoA</text>
        <dbReference type="Rhea" id="RHEA:17017"/>
        <dbReference type="Rhea" id="RHEA-COMP:10475"/>
        <dbReference type="Rhea" id="RHEA-COMP:10478"/>
        <dbReference type="ChEBI" id="CHEBI:57287"/>
        <dbReference type="ChEBI" id="CHEBI:57288"/>
        <dbReference type="ChEBI" id="CHEBI:83100"/>
        <dbReference type="ChEBI" id="CHEBI:83111"/>
        <dbReference type="EC" id="2.3.1.12"/>
    </reaction>
</comment>
<dbReference type="Gene3D" id="3.30.559.10">
    <property type="entry name" value="Chloramphenicol acetyltransferase-like domain"/>
    <property type="match status" value="1"/>
</dbReference>
<dbReference type="Pfam" id="PF00364">
    <property type="entry name" value="Biotin_lipoyl"/>
    <property type="match status" value="2"/>
</dbReference>
<feature type="domain" description="Lipoyl-binding" evidence="11">
    <location>
        <begin position="119"/>
        <end position="193"/>
    </location>
</feature>
<evidence type="ECO:0000256" key="2">
    <source>
        <dbReference type="ARBA" id="ARBA00011484"/>
    </source>
</evidence>
<keyword evidence="4" id="KW-0677">Repeat</keyword>
<dbReference type="SUPFAM" id="SSF51230">
    <property type="entry name" value="Single hybrid motif"/>
    <property type="match status" value="2"/>
</dbReference>
<feature type="domain" description="Lipoyl-binding" evidence="11">
    <location>
        <begin position="3"/>
        <end position="77"/>
    </location>
</feature>
<evidence type="ECO:0000256" key="8">
    <source>
        <dbReference type="ARBA" id="ARBA00048370"/>
    </source>
</evidence>
<dbReference type="GO" id="GO:0031405">
    <property type="term" value="F:lipoic acid binding"/>
    <property type="evidence" value="ECO:0007669"/>
    <property type="project" value="TreeGrafter"/>
</dbReference>
<feature type="domain" description="Peripheral subunit-binding (PSBD)" evidence="12">
    <location>
        <begin position="248"/>
        <end position="285"/>
    </location>
</feature>
<comment type="subunit">
    <text evidence="2 9">Forms a 24-polypeptide structural core with octahedral symmetry.</text>
</comment>
<dbReference type="GO" id="GO:0045254">
    <property type="term" value="C:pyruvate dehydrogenase complex"/>
    <property type="evidence" value="ECO:0007669"/>
    <property type="project" value="UniProtKB-UniRule"/>
</dbReference>
<evidence type="ECO:0000256" key="3">
    <source>
        <dbReference type="ARBA" id="ARBA00022679"/>
    </source>
</evidence>
<dbReference type="NCBIfam" id="TIGR01348">
    <property type="entry name" value="PDHac_trf_long"/>
    <property type="match status" value="1"/>
</dbReference>
<evidence type="ECO:0000256" key="7">
    <source>
        <dbReference type="ARBA" id="ARBA00025211"/>
    </source>
</evidence>
<proteinExistence type="inferred from homology"/>
<dbReference type="InterPro" id="IPR003016">
    <property type="entry name" value="2-oxoA_DH_lipoyl-BS"/>
</dbReference>
<accession>A0A2S0N3S8</accession>
<evidence type="ECO:0000256" key="5">
    <source>
        <dbReference type="ARBA" id="ARBA00022823"/>
    </source>
</evidence>
<dbReference type="InterPro" id="IPR050743">
    <property type="entry name" value="2-oxoacid_DH_E2_comp"/>
</dbReference>
<dbReference type="PROSITE" id="PS50968">
    <property type="entry name" value="BIOTINYL_LIPOYL"/>
    <property type="match status" value="2"/>
</dbReference>
<keyword evidence="3 9" id="KW-0808">Transferase</keyword>
<dbReference type="InterPro" id="IPR000089">
    <property type="entry name" value="Biotin_lipoyl"/>
</dbReference>
<evidence type="ECO:0000256" key="1">
    <source>
        <dbReference type="ARBA" id="ARBA00007317"/>
    </source>
</evidence>
<dbReference type="PANTHER" id="PTHR43178:SF2">
    <property type="entry name" value="DIHYDROLIPOYLLYSINE-RESIDUE ACETYLTRANSFERASE COMPONENT OF PYRUVATE DEHYDROGENASE COMPLEX"/>
    <property type="match status" value="1"/>
</dbReference>
<evidence type="ECO:0000256" key="6">
    <source>
        <dbReference type="ARBA" id="ARBA00023315"/>
    </source>
</evidence>
<evidence type="ECO:0000259" key="12">
    <source>
        <dbReference type="PROSITE" id="PS51826"/>
    </source>
</evidence>
<dbReference type="Gene3D" id="4.10.320.10">
    <property type="entry name" value="E3-binding domain"/>
    <property type="match status" value="1"/>
</dbReference>
<dbReference type="SUPFAM" id="SSF47005">
    <property type="entry name" value="Peripheral subunit-binding domain of 2-oxo acid dehydrogenase complex"/>
    <property type="match status" value="1"/>
</dbReference>
<dbReference type="InterPro" id="IPR006256">
    <property type="entry name" value="AcTrfase_Pyrv_DH_cplx"/>
</dbReference>
<comment type="function">
    <text evidence="7">The pyruvate dehydrogenase complex catalyzes the overall conversion of pyruvate to acetyl-CoA and CO(2). It contains multiple copies of three enzymatic components: pyruvate dehydrogenase (E1), dihydrolipoamide acetyltransferase (E2) and lipoamide dehydrogenase (E3).</text>
</comment>